<dbReference type="HOGENOM" id="CLU_014001_1_2_1"/>
<dbReference type="SUPFAM" id="SSF46938">
    <property type="entry name" value="CRAL/TRIO N-terminal domain"/>
    <property type="match status" value="1"/>
</dbReference>
<dbReference type="CDD" id="cd00170">
    <property type="entry name" value="SEC14"/>
    <property type="match status" value="1"/>
</dbReference>
<feature type="region of interest" description="Disordered" evidence="1">
    <location>
        <begin position="1"/>
        <end position="107"/>
    </location>
</feature>
<dbReference type="InterPro" id="IPR001251">
    <property type="entry name" value="CRAL-TRIO_dom"/>
</dbReference>
<evidence type="ECO:0000256" key="1">
    <source>
        <dbReference type="SAM" id="MobiDB-lite"/>
    </source>
</evidence>
<dbReference type="GO" id="GO:0008526">
    <property type="term" value="F:phosphatidylinositol transfer activity"/>
    <property type="evidence" value="ECO:0007669"/>
    <property type="project" value="TreeGrafter"/>
</dbReference>
<dbReference type="Gene3D" id="3.40.525.10">
    <property type="entry name" value="CRAL-TRIO lipid binding domain"/>
    <property type="match status" value="1"/>
</dbReference>
<dbReference type="InterPro" id="IPR036273">
    <property type="entry name" value="CRAL/TRIO_N_dom_sf"/>
</dbReference>
<dbReference type="SUPFAM" id="SSF52087">
    <property type="entry name" value="CRAL/TRIO domain"/>
    <property type="match status" value="1"/>
</dbReference>
<dbReference type="InterPro" id="IPR052578">
    <property type="entry name" value="PI_Transfer_CRAL-TRIO"/>
</dbReference>
<dbReference type="Pfam" id="PF00650">
    <property type="entry name" value="CRAL_TRIO"/>
    <property type="match status" value="1"/>
</dbReference>
<feature type="compositionally biased region" description="Polar residues" evidence="1">
    <location>
        <begin position="26"/>
        <end position="35"/>
    </location>
</feature>
<dbReference type="PANTHER" id="PTHR45824:SF29">
    <property type="entry name" value="GH16843P"/>
    <property type="match status" value="1"/>
</dbReference>
<evidence type="ECO:0000313" key="4">
    <source>
        <dbReference type="Proteomes" id="UP000016931"/>
    </source>
</evidence>
<feature type="domain" description="CRAL-TRIO" evidence="2">
    <location>
        <begin position="202"/>
        <end position="342"/>
    </location>
</feature>
<evidence type="ECO:0000313" key="3">
    <source>
        <dbReference type="EMBL" id="EMF15692.1"/>
    </source>
</evidence>
<dbReference type="Proteomes" id="UP000016931">
    <property type="component" value="Unassembled WGS sequence"/>
</dbReference>
<name>M3B765_SPHMS</name>
<gene>
    <name evidence="3" type="ORF">SEPMUDRAFT_147506</name>
</gene>
<proteinExistence type="predicted"/>
<dbReference type="FunFam" id="3.40.525.10:FF:000013">
    <property type="entry name" value="Phosphatidylinositol transfer protein PDR16"/>
    <property type="match status" value="1"/>
</dbReference>
<dbReference type="Pfam" id="PF03765">
    <property type="entry name" value="CRAL_TRIO_N"/>
    <property type="match status" value="1"/>
</dbReference>
<dbReference type="InterPro" id="IPR036865">
    <property type="entry name" value="CRAL-TRIO_dom_sf"/>
</dbReference>
<sequence>MAETELTGPAVMQNGSVLQEKGFVEQNVNGTTTPADPSRAASLRSATSSKAATAATTPASSATPTSVGVESQEQEEEWKMPTDGPLKTPIPRPAASSKPPPETKLTEEQQKKYNAVLAEVSQWTTISASTAKNAAQAPIEEHERMFLTRECLLRYLRATKWVTADALKRLQGTLSWRREYGADTFTHDYISPENETGKQVQLGFDKDQRPCLYLRPGRQNTKMSDRQIHHLCYMLDRTIELMPPGQESNCLIIDFKGAKSGTVPSLGQAQAVLNILQTHNPERLGRALISDTPWYVNAFFKVVSPFIDPVTREKMKFNEDMTKYIPQEQLWNVFNGSVNFEYDHSIYWPAYEKEFTKRREAYKARWVKAGKRVGEYEAYLRGGDHPSLQALESSQENERPVAPAAAAAASEADAAAAGVAKLKV</sequence>
<dbReference type="eggNOG" id="KOG1470">
    <property type="taxonomic scope" value="Eukaryota"/>
</dbReference>
<dbReference type="PROSITE" id="PS50191">
    <property type="entry name" value="CRAL_TRIO"/>
    <property type="match status" value="1"/>
</dbReference>
<dbReference type="OrthoDB" id="75724at2759"/>
<dbReference type="AlphaFoldDB" id="M3B765"/>
<dbReference type="GO" id="GO:0008289">
    <property type="term" value="F:lipid binding"/>
    <property type="evidence" value="ECO:0007669"/>
    <property type="project" value="UniProtKB-ARBA"/>
</dbReference>
<accession>M3B765</accession>
<dbReference type="SMART" id="SM01100">
    <property type="entry name" value="CRAL_TRIO_N"/>
    <property type="match status" value="1"/>
</dbReference>
<feature type="compositionally biased region" description="Low complexity" evidence="1">
    <location>
        <begin position="37"/>
        <end position="71"/>
    </location>
</feature>
<dbReference type="STRING" id="692275.M3B765"/>
<protein>
    <submittedName>
        <fullName evidence="3">CRAL/TRIO domain-containing protein</fullName>
    </submittedName>
</protein>
<dbReference type="InterPro" id="IPR011074">
    <property type="entry name" value="CRAL/TRIO_N_dom"/>
</dbReference>
<dbReference type="PANTHER" id="PTHR45824">
    <property type="entry name" value="GH16843P"/>
    <property type="match status" value="1"/>
</dbReference>
<keyword evidence="4" id="KW-1185">Reference proteome</keyword>
<evidence type="ECO:0000259" key="2">
    <source>
        <dbReference type="PROSITE" id="PS50191"/>
    </source>
</evidence>
<dbReference type="SMART" id="SM00516">
    <property type="entry name" value="SEC14"/>
    <property type="match status" value="1"/>
</dbReference>
<reference evidence="3 4" key="1">
    <citation type="journal article" date="2012" name="PLoS Pathog.">
        <title>Diverse lifestyles and strategies of plant pathogenesis encoded in the genomes of eighteen Dothideomycetes fungi.</title>
        <authorList>
            <person name="Ohm R.A."/>
            <person name="Feau N."/>
            <person name="Henrissat B."/>
            <person name="Schoch C.L."/>
            <person name="Horwitz B.A."/>
            <person name="Barry K.W."/>
            <person name="Condon B.J."/>
            <person name="Copeland A.C."/>
            <person name="Dhillon B."/>
            <person name="Glaser F."/>
            <person name="Hesse C.N."/>
            <person name="Kosti I."/>
            <person name="LaButti K."/>
            <person name="Lindquist E.A."/>
            <person name="Lucas S."/>
            <person name="Salamov A.A."/>
            <person name="Bradshaw R.E."/>
            <person name="Ciuffetti L."/>
            <person name="Hamelin R.C."/>
            <person name="Kema G.H.J."/>
            <person name="Lawrence C."/>
            <person name="Scott J.A."/>
            <person name="Spatafora J.W."/>
            <person name="Turgeon B.G."/>
            <person name="de Wit P.J.G.M."/>
            <person name="Zhong S."/>
            <person name="Goodwin S.B."/>
            <person name="Grigoriev I.V."/>
        </authorList>
    </citation>
    <scope>NUCLEOTIDE SEQUENCE [LARGE SCALE GENOMIC DNA]</scope>
    <source>
        <strain evidence="3 4">SO2202</strain>
    </source>
</reference>
<dbReference type="GeneID" id="27901479"/>
<feature type="compositionally biased region" description="Pro residues" evidence="1">
    <location>
        <begin position="88"/>
        <end position="102"/>
    </location>
</feature>
<dbReference type="GO" id="GO:0071944">
    <property type="term" value="C:cell periphery"/>
    <property type="evidence" value="ECO:0007669"/>
    <property type="project" value="UniProtKB-ARBA"/>
</dbReference>
<dbReference type="RefSeq" id="XP_016763813.1">
    <property type="nucleotide sequence ID" value="XM_016904342.1"/>
</dbReference>
<dbReference type="OMA" id="DIHARPC"/>
<dbReference type="EMBL" id="KB456261">
    <property type="protein sequence ID" value="EMF15692.1"/>
    <property type="molecule type" value="Genomic_DNA"/>
</dbReference>
<organism evidence="3 4">
    <name type="scientific">Sphaerulina musiva (strain SO2202)</name>
    <name type="common">Poplar stem canker fungus</name>
    <name type="synonym">Septoria musiva</name>
    <dbReference type="NCBI Taxonomy" id="692275"/>
    <lineage>
        <taxon>Eukaryota</taxon>
        <taxon>Fungi</taxon>
        <taxon>Dikarya</taxon>
        <taxon>Ascomycota</taxon>
        <taxon>Pezizomycotina</taxon>
        <taxon>Dothideomycetes</taxon>
        <taxon>Dothideomycetidae</taxon>
        <taxon>Mycosphaerellales</taxon>
        <taxon>Mycosphaerellaceae</taxon>
        <taxon>Sphaerulina</taxon>
    </lineage>
</organism>